<dbReference type="AlphaFoldDB" id="A0A3D4V9U1"/>
<protein>
    <submittedName>
        <fullName evidence="1">Uncharacterized protein</fullName>
    </submittedName>
</protein>
<evidence type="ECO:0000313" key="1">
    <source>
        <dbReference type="EMBL" id="HCT57594.1"/>
    </source>
</evidence>
<evidence type="ECO:0000313" key="2">
    <source>
        <dbReference type="Proteomes" id="UP000264071"/>
    </source>
</evidence>
<organism evidence="1 2">
    <name type="scientific">Gemmatimonas aurantiaca</name>
    <dbReference type="NCBI Taxonomy" id="173480"/>
    <lineage>
        <taxon>Bacteria</taxon>
        <taxon>Pseudomonadati</taxon>
        <taxon>Gemmatimonadota</taxon>
        <taxon>Gemmatimonadia</taxon>
        <taxon>Gemmatimonadales</taxon>
        <taxon>Gemmatimonadaceae</taxon>
        <taxon>Gemmatimonas</taxon>
    </lineage>
</organism>
<reference evidence="1 2" key="1">
    <citation type="journal article" date="2018" name="Nat. Biotechnol.">
        <title>A standardized bacterial taxonomy based on genome phylogeny substantially revises the tree of life.</title>
        <authorList>
            <person name="Parks D.H."/>
            <person name="Chuvochina M."/>
            <person name="Waite D.W."/>
            <person name="Rinke C."/>
            <person name="Skarshewski A."/>
            <person name="Chaumeil P.A."/>
            <person name="Hugenholtz P."/>
        </authorList>
    </citation>
    <scope>NUCLEOTIDE SEQUENCE [LARGE SCALE GENOMIC DNA]</scope>
    <source>
        <strain evidence="1">UBA8844</strain>
    </source>
</reference>
<dbReference type="EMBL" id="DPIY01000010">
    <property type="protein sequence ID" value="HCT57594.1"/>
    <property type="molecule type" value="Genomic_DNA"/>
</dbReference>
<name>A0A3D4V9U1_9BACT</name>
<gene>
    <name evidence="1" type="ORF">DGD08_10385</name>
</gene>
<sequence length="151" mass="16433">MTCGAVFVASAACSDPTGNESSDPARCEQTYEFGNYGCVRVVALLSVPDGPLSAHMKTHVRLRAMSGQDRWTETVLSEREIRMVTIQAQLMLAPLPHRVDTVSVWVVAQLRDLTQSSAPMVAIDSVRHLLRFAPVGALATVDTVSLQLKRP</sequence>
<comment type="caution">
    <text evidence="1">The sequence shown here is derived from an EMBL/GenBank/DDBJ whole genome shotgun (WGS) entry which is preliminary data.</text>
</comment>
<dbReference type="Proteomes" id="UP000264071">
    <property type="component" value="Unassembled WGS sequence"/>
</dbReference>
<proteinExistence type="predicted"/>
<accession>A0A3D4V9U1</accession>